<evidence type="ECO:0000313" key="3">
    <source>
        <dbReference type="Proteomes" id="UP001165090"/>
    </source>
</evidence>
<gene>
    <name evidence="2" type="ORF">VaNZ11_003766</name>
</gene>
<dbReference type="Proteomes" id="UP001165090">
    <property type="component" value="Unassembled WGS sequence"/>
</dbReference>
<comment type="caution">
    <text evidence="2">The sequence shown here is derived from an EMBL/GenBank/DDBJ whole genome shotgun (WGS) entry which is preliminary data.</text>
</comment>
<accession>A0ABQ5RUV7</accession>
<protein>
    <submittedName>
        <fullName evidence="2">Uncharacterized protein</fullName>
    </submittedName>
</protein>
<sequence length="192" mass="20342">MTAIIADQLVILVIGAPDKEVIGAPDKESLGAPDRDAIGAPDKEAIGAPDKEAIGALDKESIGAPDKEAIGALDKEVIGVPDKEAIGVPDKEAIGAPDKEAIGAPDREAIGAPVIIDRGAWRLEPIIGVDVRCPHNEDVRARQAVWQGKTGGDVRVAAWCDLAAKCKSVVTTRKMALHRRSTIRLWFLLRTP</sequence>
<evidence type="ECO:0000313" key="2">
    <source>
        <dbReference type="EMBL" id="GLI61395.1"/>
    </source>
</evidence>
<keyword evidence="3" id="KW-1185">Reference proteome</keyword>
<proteinExistence type="predicted"/>
<dbReference type="EMBL" id="BSDZ01000010">
    <property type="protein sequence ID" value="GLI61395.1"/>
    <property type="molecule type" value="Genomic_DNA"/>
</dbReference>
<name>A0ABQ5RUV7_9CHLO</name>
<organism evidence="2 3">
    <name type="scientific">Volvox africanus</name>
    <dbReference type="NCBI Taxonomy" id="51714"/>
    <lineage>
        <taxon>Eukaryota</taxon>
        <taxon>Viridiplantae</taxon>
        <taxon>Chlorophyta</taxon>
        <taxon>core chlorophytes</taxon>
        <taxon>Chlorophyceae</taxon>
        <taxon>CS clade</taxon>
        <taxon>Chlamydomonadales</taxon>
        <taxon>Volvocaceae</taxon>
        <taxon>Volvox</taxon>
    </lineage>
</organism>
<evidence type="ECO:0000256" key="1">
    <source>
        <dbReference type="SAM" id="MobiDB-lite"/>
    </source>
</evidence>
<reference evidence="2 3" key="1">
    <citation type="journal article" date="2023" name="IScience">
        <title>Expanded male sex-determining region conserved during the evolution of homothallism in the green alga Volvox.</title>
        <authorList>
            <person name="Yamamoto K."/>
            <person name="Matsuzaki R."/>
            <person name="Mahakham W."/>
            <person name="Heman W."/>
            <person name="Sekimoto H."/>
            <person name="Kawachi M."/>
            <person name="Minakuchi Y."/>
            <person name="Toyoda A."/>
            <person name="Nozaki H."/>
        </authorList>
    </citation>
    <scope>NUCLEOTIDE SEQUENCE [LARGE SCALE GENOMIC DNA]</scope>
    <source>
        <strain evidence="2 3">NIES-4468</strain>
    </source>
</reference>
<feature type="region of interest" description="Disordered" evidence="1">
    <location>
        <begin position="24"/>
        <end position="43"/>
    </location>
</feature>